<reference evidence="1" key="1">
    <citation type="submission" date="2023-09" db="EMBL/GenBank/DDBJ databases">
        <title>Vallitalea sediminicola and Vallitalea maricola sp. nov., anaerobic bacteria isolated from marine sediment.</title>
        <authorList>
            <person name="Hirano S."/>
            <person name="Maeda A."/>
            <person name="Terahara T."/>
            <person name="Mori K."/>
            <person name="Hamada M."/>
            <person name="Matsumoto R."/>
            <person name="Kobayashi T."/>
        </authorList>
    </citation>
    <scope>NUCLEOTIDE SEQUENCE</scope>
    <source>
        <strain evidence="1">AN17-2</strain>
    </source>
</reference>
<evidence type="ECO:0000313" key="1">
    <source>
        <dbReference type="EMBL" id="GMQ64827.1"/>
    </source>
</evidence>
<organism evidence="1 2">
    <name type="scientific">Vallitalea maricola</name>
    <dbReference type="NCBI Taxonomy" id="3074433"/>
    <lineage>
        <taxon>Bacteria</taxon>
        <taxon>Bacillati</taxon>
        <taxon>Bacillota</taxon>
        <taxon>Clostridia</taxon>
        <taxon>Lachnospirales</taxon>
        <taxon>Vallitaleaceae</taxon>
        <taxon>Vallitalea</taxon>
    </lineage>
</organism>
<proteinExistence type="predicted"/>
<dbReference type="Proteomes" id="UP001374599">
    <property type="component" value="Unassembled WGS sequence"/>
</dbReference>
<comment type="caution">
    <text evidence="1">The sequence shown here is derived from an EMBL/GenBank/DDBJ whole genome shotgun (WGS) entry which is preliminary data.</text>
</comment>
<sequence length="62" mass="6759">MNVGRASEILESKGVIDVNYNGCSVWIKNVNQEDQTAEIEILDAPSNSQVVSVNDLHEGTID</sequence>
<name>A0ACB5UPB3_9FIRM</name>
<dbReference type="EMBL" id="BTPU01000084">
    <property type="protein sequence ID" value="GMQ64827.1"/>
    <property type="molecule type" value="Genomic_DNA"/>
</dbReference>
<evidence type="ECO:0000313" key="2">
    <source>
        <dbReference type="Proteomes" id="UP001374599"/>
    </source>
</evidence>
<keyword evidence="2" id="KW-1185">Reference proteome</keyword>
<accession>A0ACB5UPB3</accession>
<gene>
    <name evidence="1" type="ORF">AN2V17_40670</name>
</gene>
<protein>
    <submittedName>
        <fullName evidence="1">Uncharacterized protein</fullName>
    </submittedName>
</protein>